<feature type="compositionally biased region" description="Low complexity" evidence="7">
    <location>
        <begin position="1225"/>
        <end position="1243"/>
    </location>
</feature>
<dbReference type="PROSITE" id="PS00012">
    <property type="entry name" value="PHOSPHOPANTETHEINE"/>
    <property type="match status" value="1"/>
</dbReference>
<accession>A0A8H1L324</accession>
<sequence length="1867" mass="190050">MPCPPWSPPPAPRSCWTSSTAGTASPETGGGAVTDTGRSTEERLARHLRTMSAELRAARTRAEDLEAQRREPVAVVGIGCRYPGGVDSAGGLWRVVSEGRDAIRGLPTDRGWDLADLYGTDPDAPGSAYSTAGGFLDDVAGFDAEFFGISPREATTMDPQQRLLLETAWEAVENAGIDPHTLRDSRTGVFAGSNIQDYSHVLAAAPRAAEGYVVTGTTGAMVSGRISYTFGLAGPSATIDTACSSSLVALHLAVRALRAGECVAALAGGATVLATTRAFTEFSRQRALAPDGRCKAFGAGADGFGLGEGAGMLFLERLSDALRHGHPVLAVIRGSAVNSDGASNGITAPSGHAQERVLAEALAASGVAAHEVDLVEAHGTGTRLGDPIEARALMAVYGTGRATPLWVGSVKSNLGHTQAAAGVAGVIKTVLALRHRTLPPTLHAEVPTPEVDWSAGGVLPLSHARPWPDGGRPRRAGVSAFGISGTNAHLIVEEYPPGTTGAGGAGGAAGAGTAAAARASAGGGRATAAGGTAATGGGAGAAGKAGPPLLPWLVSAHSEAALAAQAGKLLGWCGERPDAPDATGTATGTGGAATGTDSTVAGTDSAVAAREGAGVATGHGAGAGTRPEKDSPARGAAGGSGPGQGSTDGTDRAGDGPRAHSGIDGQGIDDPRAVGPGTVDPGAVARALMRSRSRFAHRAVLLAEEPDGFRAALAALAAGADGPDVVRGRAAAPGRQAFLFSGQGGQRPGMGRELYAAFPAYAAAFDAACARLDPHLRRPLREVVFAEPGTEGAALLDTTEFAQPALFALETALFALYSAWGLRPDRLLGHSVGEVVAAHVAGVLSLADAGTLVAARGRLMQELPPGGSMAAVEASETEVTPLLRGREDRAGVAAVNGPRSVTVAGDRDVVAEVAAHWRERGRRVRPLNVSHAFHSPRMDGMLDAFLDVASSLRYGEPTLPLVSSVTGQQATGKELADPRYWVEHVRRTVRFHDGLCALRSDGITAFLELGPDGSLTGTAAEGAGPDELCVTALRRGQGEVRAALTALARLHCHGVEVDWTALLPGRGPHQDLPTYAFQRERYWQEAEPRPGQPGDRRFWSLVADGDTGALAAELGVEPDAGLSRVVPVLHTWRARTARSTGAPAPRYGITWRPVPPGAGRRLSGTWLLVGDDCGLGTRLGALGAEVHHLPVPGPADREGLARLLAAAPRPEGVVSTLALHPPGEATGTDTDTGTGTHAGTHADGNGDGPTGTGPDAEAGSGSHTGTGSDTGAVSGDCGPSAATLALVQALGDAGVSAPLWCLTRGAVGVSGQPPDPEAAAVWGLGRVAALELPERWGGLIDLPPARNSGTPDGDTPGAGNTPGGSTPSAGDTPEAAHTPDGTPGRLDLLLAAALTGGGEDQLAVRGDTLLARRVVPLPAPAARMPKLSGTALVTGGTGGLGARVAVSLAARGAEHLLLLSRRGPDAPGAGRLRARLAKAGAEVTIRSCDVSDRAALARVLAEDVPGDRPLRAVVHAAGVLDDGILDAQTPERLEAVLAAKGRAARHLHELTRRQRLDAFVLFSSLAGVVGNAGQGNYAAANAQLDALAEQRHAEGLPATSVAWGPWAEDGMARALESGQLRGSGLRPLEPDRAVDALWSAVAEGTPTLLVADVDWDGYAARAAVFRPSPQLAELTAAAAGPAASARLGTEELAGLTAEQRRARLLEVVREQIAVTLGHGARWRLEGDRPFQELGFDSLTAVELRNRLDAVTGLRLPSTLVFDHPTADALVTFLLAELCDETAGGPEPPLAALDRLEAVLAATPLDGAERDAVAGRLRELLRTCSAGPSGEDAVASVGESAGEVVDFITGQLGITLAPPGQDQDPRRT</sequence>
<feature type="region of interest" description="Disordered" evidence="7">
    <location>
        <begin position="1"/>
        <end position="40"/>
    </location>
</feature>
<dbReference type="InterPro" id="IPR016036">
    <property type="entry name" value="Malonyl_transacylase_ACP-bd"/>
</dbReference>
<keyword evidence="5" id="KW-0511">Multifunctional enzyme</keyword>
<keyword evidence="1" id="KW-0596">Phosphopantetheine</keyword>
<dbReference type="SMART" id="SM00827">
    <property type="entry name" value="PKS_AT"/>
    <property type="match status" value="1"/>
</dbReference>
<dbReference type="Pfam" id="PF08659">
    <property type="entry name" value="KR"/>
    <property type="match status" value="1"/>
</dbReference>
<dbReference type="Pfam" id="PF00109">
    <property type="entry name" value="ketoacyl-synt"/>
    <property type="match status" value="1"/>
</dbReference>
<dbReference type="Gene3D" id="3.30.70.3290">
    <property type="match status" value="1"/>
</dbReference>
<protein>
    <submittedName>
        <fullName evidence="10">Type I polyketide synthase</fullName>
    </submittedName>
</protein>
<dbReference type="FunFam" id="1.10.1200.10:FF:000007">
    <property type="entry name" value="Probable polyketide synthase pks17"/>
    <property type="match status" value="1"/>
</dbReference>
<feature type="region of interest" description="Disordered" evidence="7">
    <location>
        <begin position="1340"/>
        <end position="1384"/>
    </location>
</feature>
<dbReference type="Pfam" id="PF00698">
    <property type="entry name" value="Acyl_transf_1"/>
    <property type="match status" value="1"/>
</dbReference>
<keyword evidence="4" id="KW-0045">Antibiotic biosynthesis</keyword>
<dbReference type="SUPFAM" id="SSF53901">
    <property type="entry name" value="Thiolase-like"/>
    <property type="match status" value="1"/>
</dbReference>
<evidence type="ECO:0000256" key="2">
    <source>
        <dbReference type="ARBA" id="ARBA00022553"/>
    </source>
</evidence>
<dbReference type="InterPro" id="IPR020806">
    <property type="entry name" value="PKS_PP-bd"/>
</dbReference>
<evidence type="ECO:0000313" key="11">
    <source>
        <dbReference type="Proteomes" id="UP000298111"/>
    </source>
</evidence>
<keyword evidence="3" id="KW-0808">Transferase</keyword>
<evidence type="ECO:0000256" key="4">
    <source>
        <dbReference type="ARBA" id="ARBA00023194"/>
    </source>
</evidence>
<gene>
    <name evidence="10" type="ORF">D8771_28450</name>
</gene>
<dbReference type="PANTHER" id="PTHR43775">
    <property type="entry name" value="FATTY ACID SYNTHASE"/>
    <property type="match status" value="1"/>
</dbReference>
<feature type="compositionally biased region" description="Gly residues" evidence="7">
    <location>
        <begin position="533"/>
        <end position="542"/>
    </location>
</feature>
<dbReference type="GO" id="GO:0004315">
    <property type="term" value="F:3-oxoacyl-[acyl-carrier-protein] synthase activity"/>
    <property type="evidence" value="ECO:0007669"/>
    <property type="project" value="InterPro"/>
</dbReference>
<dbReference type="RefSeq" id="WP_078659845.1">
    <property type="nucleotide sequence ID" value="NZ_BBQG01000010.1"/>
</dbReference>
<evidence type="ECO:0000313" key="10">
    <source>
        <dbReference type="EMBL" id="TGG76879.1"/>
    </source>
</evidence>
<dbReference type="SMART" id="SM01294">
    <property type="entry name" value="PKS_PP_betabranch"/>
    <property type="match status" value="1"/>
</dbReference>
<dbReference type="SMART" id="SM00822">
    <property type="entry name" value="PKS_KR"/>
    <property type="match status" value="1"/>
</dbReference>
<proteinExistence type="predicted"/>
<dbReference type="Gene3D" id="3.40.50.720">
    <property type="entry name" value="NAD(P)-binding Rossmann-like Domain"/>
    <property type="match status" value="1"/>
</dbReference>
<dbReference type="SUPFAM" id="SSF51735">
    <property type="entry name" value="NAD(P)-binding Rossmann-fold domains"/>
    <property type="match status" value="2"/>
</dbReference>
<dbReference type="InterPro" id="IPR041618">
    <property type="entry name" value="PKS_DE"/>
</dbReference>
<feature type="compositionally biased region" description="Polar residues" evidence="7">
    <location>
        <begin position="17"/>
        <end position="26"/>
    </location>
</feature>
<dbReference type="Pfam" id="PF18369">
    <property type="entry name" value="PKS_DE"/>
    <property type="match status" value="1"/>
</dbReference>
<dbReference type="Gene3D" id="3.40.47.10">
    <property type="match status" value="1"/>
</dbReference>
<dbReference type="InterPro" id="IPR036291">
    <property type="entry name" value="NAD(P)-bd_dom_sf"/>
</dbReference>
<feature type="region of interest" description="Disordered" evidence="7">
    <location>
        <begin position="580"/>
        <end position="599"/>
    </location>
</feature>
<dbReference type="CDD" id="cd08952">
    <property type="entry name" value="KR_1_SDR_x"/>
    <property type="match status" value="1"/>
</dbReference>
<organism evidence="10 11">
    <name type="scientific">Streptomyces albus</name>
    <dbReference type="NCBI Taxonomy" id="1888"/>
    <lineage>
        <taxon>Bacteria</taxon>
        <taxon>Bacillati</taxon>
        <taxon>Actinomycetota</taxon>
        <taxon>Actinomycetes</taxon>
        <taxon>Kitasatosporales</taxon>
        <taxon>Streptomycetaceae</taxon>
        <taxon>Streptomyces</taxon>
    </lineage>
</organism>
<keyword evidence="2" id="KW-0597">Phosphoprotein</keyword>
<dbReference type="InterPro" id="IPR013968">
    <property type="entry name" value="PKS_KR"/>
</dbReference>
<dbReference type="GO" id="GO:0031177">
    <property type="term" value="F:phosphopantetheine binding"/>
    <property type="evidence" value="ECO:0007669"/>
    <property type="project" value="InterPro"/>
</dbReference>
<dbReference type="PROSITE" id="PS00606">
    <property type="entry name" value="KS3_1"/>
    <property type="match status" value="1"/>
</dbReference>
<dbReference type="InterPro" id="IPR009081">
    <property type="entry name" value="PP-bd_ACP"/>
</dbReference>
<dbReference type="InterPro" id="IPR001227">
    <property type="entry name" value="Ac_transferase_dom_sf"/>
</dbReference>
<dbReference type="SUPFAM" id="SSF52151">
    <property type="entry name" value="FabD/lysophospholipase-like"/>
    <property type="match status" value="1"/>
</dbReference>
<dbReference type="EMBL" id="RCIY01000101">
    <property type="protein sequence ID" value="TGG76879.1"/>
    <property type="molecule type" value="Genomic_DNA"/>
</dbReference>
<feature type="region of interest" description="Disordered" evidence="7">
    <location>
        <begin position="613"/>
        <end position="676"/>
    </location>
</feature>
<dbReference type="PANTHER" id="PTHR43775:SF51">
    <property type="entry name" value="INACTIVE PHENOLPHTHIOCEROL SYNTHESIS POLYKETIDE SYNTHASE TYPE I PKS1-RELATED"/>
    <property type="match status" value="1"/>
</dbReference>
<dbReference type="InterPro" id="IPR006162">
    <property type="entry name" value="Ppantetheine_attach_site"/>
</dbReference>
<feature type="compositionally biased region" description="Basic and acidic residues" evidence="7">
    <location>
        <begin position="649"/>
        <end position="658"/>
    </location>
</feature>
<dbReference type="InterPro" id="IPR014030">
    <property type="entry name" value="Ketoacyl_synth_N"/>
</dbReference>
<dbReference type="InterPro" id="IPR018201">
    <property type="entry name" value="Ketoacyl_synth_AS"/>
</dbReference>
<dbReference type="PROSITE" id="PS52004">
    <property type="entry name" value="KS3_2"/>
    <property type="match status" value="1"/>
</dbReference>
<dbReference type="InterPro" id="IPR016035">
    <property type="entry name" value="Acyl_Trfase/lysoPLipase"/>
</dbReference>
<keyword evidence="6" id="KW-0012">Acyltransferase</keyword>
<dbReference type="InterPro" id="IPR036736">
    <property type="entry name" value="ACP-like_sf"/>
</dbReference>
<dbReference type="Proteomes" id="UP000298111">
    <property type="component" value="Unassembled WGS sequence"/>
</dbReference>
<feature type="domain" description="Carrier" evidence="8">
    <location>
        <begin position="1698"/>
        <end position="1777"/>
    </location>
</feature>
<name>A0A8H1L324_9ACTN</name>
<dbReference type="Gene3D" id="3.40.366.10">
    <property type="entry name" value="Malonyl-Coenzyme A Acyl Carrier Protein, domain 2"/>
    <property type="match status" value="1"/>
</dbReference>
<evidence type="ECO:0000256" key="5">
    <source>
        <dbReference type="ARBA" id="ARBA00023268"/>
    </source>
</evidence>
<comment type="caution">
    <text evidence="10">The sequence shown here is derived from an EMBL/GenBank/DDBJ whole genome shotgun (WGS) entry which is preliminary data.</text>
</comment>
<reference evidence="10 11" key="1">
    <citation type="submission" date="2018-10" db="EMBL/GenBank/DDBJ databases">
        <title>Isolation of pseudouridimycin from Streptomyces albus DSM 40763.</title>
        <authorList>
            <person name="Rosenqvist P."/>
            <person name="Metsae-Ketelae M."/>
            <person name="Virta P."/>
        </authorList>
    </citation>
    <scope>NUCLEOTIDE SEQUENCE [LARGE SCALE GENOMIC DNA]</scope>
    <source>
        <strain evidence="10 11">DSM 40763</strain>
    </source>
</reference>
<dbReference type="SUPFAM" id="SSF47336">
    <property type="entry name" value="ACP-like"/>
    <property type="match status" value="1"/>
</dbReference>
<dbReference type="SMART" id="SM00825">
    <property type="entry name" value="PKS_KS"/>
    <property type="match status" value="1"/>
</dbReference>
<evidence type="ECO:0000256" key="3">
    <source>
        <dbReference type="ARBA" id="ARBA00022679"/>
    </source>
</evidence>
<feature type="compositionally biased region" description="Low complexity" evidence="7">
    <location>
        <begin position="1252"/>
        <end position="1271"/>
    </location>
</feature>
<dbReference type="InterPro" id="IPR057326">
    <property type="entry name" value="KR_dom"/>
</dbReference>
<evidence type="ECO:0000256" key="6">
    <source>
        <dbReference type="ARBA" id="ARBA00023315"/>
    </source>
</evidence>
<dbReference type="InterPro" id="IPR050091">
    <property type="entry name" value="PKS_NRPS_Biosynth_Enz"/>
</dbReference>
<dbReference type="GO" id="GO:0004312">
    <property type="term" value="F:fatty acid synthase activity"/>
    <property type="evidence" value="ECO:0007669"/>
    <property type="project" value="TreeGrafter"/>
</dbReference>
<dbReference type="GO" id="GO:0033068">
    <property type="term" value="P:macrolide biosynthetic process"/>
    <property type="evidence" value="ECO:0007669"/>
    <property type="project" value="UniProtKB-ARBA"/>
</dbReference>
<evidence type="ECO:0000259" key="8">
    <source>
        <dbReference type="PROSITE" id="PS50075"/>
    </source>
</evidence>
<dbReference type="CDD" id="cd00833">
    <property type="entry name" value="PKS"/>
    <property type="match status" value="1"/>
</dbReference>
<evidence type="ECO:0000256" key="7">
    <source>
        <dbReference type="SAM" id="MobiDB-lite"/>
    </source>
</evidence>
<dbReference type="SMART" id="SM00823">
    <property type="entry name" value="PKS_PP"/>
    <property type="match status" value="1"/>
</dbReference>
<feature type="compositionally biased region" description="Gly residues" evidence="7">
    <location>
        <begin position="636"/>
        <end position="646"/>
    </location>
</feature>
<feature type="region of interest" description="Disordered" evidence="7">
    <location>
        <begin position="1215"/>
        <end position="1274"/>
    </location>
</feature>
<dbReference type="Pfam" id="PF02801">
    <property type="entry name" value="Ketoacyl-synt_C"/>
    <property type="match status" value="1"/>
</dbReference>
<feature type="compositionally biased region" description="Low complexity" evidence="7">
    <location>
        <begin position="523"/>
        <end position="532"/>
    </location>
</feature>
<feature type="region of interest" description="Disordered" evidence="7">
    <location>
        <begin position="523"/>
        <end position="542"/>
    </location>
</feature>
<dbReference type="Gene3D" id="1.10.1200.10">
    <property type="entry name" value="ACP-like"/>
    <property type="match status" value="1"/>
</dbReference>
<dbReference type="SUPFAM" id="SSF55048">
    <property type="entry name" value="Probable ACP-binding domain of malonyl-CoA ACP transacylase"/>
    <property type="match status" value="1"/>
</dbReference>
<dbReference type="FunFam" id="3.40.47.10:FF:000019">
    <property type="entry name" value="Polyketide synthase type I"/>
    <property type="match status" value="1"/>
</dbReference>
<dbReference type="InterPro" id="IPR016039">
    <property type="entry name" value="Thiolase-like"/>
</dbReference>
<dbReference type="GO" id="GO:0006633">
    <property type="term" value="P:fatty acid biosynthetic process"/>
    <property type="evidence" value="ECO:0007669"/>
    <property type="project" value="InterPro"/>
</dbReference>
<feature type="domain" description="Ketosynthase family 3 (KS3)" evidence="9">
    <location>
        <begin position="70"/>
        <end position="494"/>
    </location>
</feature>
<feature type="compositionally biased region" description="Pro residues" evidence="7">
    <location>
        <begin position="1"/>
        <end position="12"/>
    </location>
</feature>
<dbReference type="GeneID" id="75185751"/>
<dbReference type="InterPro" id="IPR014031">
    <property type="entry name" value="Ketoacyl_synth_C"/>
</dbReference>
<dbReference type="InterPro" id="IPR014043">
    <property type="entry name" value="Acyl_transferase_dom"/>
</dbReference>
<evidence type="ECO:0000256" key="1">
    <source>
        <dbReference type="ARBA" id="ARBA00022450"/>
    </source>
</evidence>
<dbReference type="PROSITE" id="PS50075">
    <property type="entry name" value="CARRIER"/>
    <property type="match status" value="1"/>
</dbReference>
<dbReference type="Pfam" id="PF00550">
    <property type="entry name" value="PP-binding"/>
    <property type="match status" value="1"/>
</dbReference>
<dbReference type="InterPro" id="IPR020841">
    <property type="entry name" value="PKS_Beta-ketoAc_synthase_dom"/>
</dbReference>
<evidence type="ECO:0000259" key="9">
    <source>
        <dbReference type="PROSITE" id="PS52004"/>
    </source>
</evidence>